<accession>A0A9D4BD19</accession>
<protein>
    <submittedName>
        <fullName evidence="2">Uncharacterized protein</fullName>
    </submittedName>
</protein>
<keyword evidence="3" id="KW-1185">Reference proteome</keyword>
<reference evidence="2" key="1">
    <citation type="journal article" date="2019" name="bioRxiv">
        <title>The Genome of the Zebra Mussel, Dreissena polymorpha: A Resource for Invasive Species Research.</title>
        <authorList>
            <person name="McCartney M.A."/>
            <person name="Auch B."/>
            <person name="Kono T."/>
            <person name="Mallez S."/>
            <person name="Zhang Y."/>
            <person name="Obille A."/>
            <person name="Becker A."/>
            <person name="Abrahante J.E."/>
            <person name="Garbe J."/>
            <person name="Badalamenti J.P."/>
            <person name="Herman A."/>
            <person name="Mangelson H."/>
            <person name="Liachko I."/>
            <person name="Sullivan S."/>
            <person name="Sone E.D."/>
            <person name="Koren S."/>
            <person name="Silverstein K.A.T."/>
            <person name="Beckman K.B."/>
            <person name="Gohl D.M."/>
        </authorList>
    </citation>
    <scope>NUCLEOTIDE SEQUENCE</scope>
    <source>
        <strain evidence="2">Duluth1</strain>
        <tissue evidence="2">Whole animal</tissue>
    </source>
</reference>
<evidence type="ECO:0000313" key="3">
    <source>
        <dbReference type="Proteomes" id="UP000828390"/>
    </source>
</evidence>
<gene>
    <name evidence="2" type="ORF">DPMN_192963</name>
</gene>
<reference evidence="2" key="2">
    <citation type="submission" date="2020-11" db="EMBL/GenBank/DDBJ databases">
        <authorList>
            <person name="McCartney M.A."/>
            <person name="Auch B."/>
            <person name="Kono T."/>
            <person name="Mallez S."/>
            <person name="Becker A."/>
            <person name="Gohl D.M."/>
            <person name="Silverstein K.A.T."/>
            <person name="Koren S."/>
            <person name="Bechman K.B."/>
            <person name="Herman A."/>
            <person name="Abrahante J.E."/>
            <person name="Garbe J."/>
        </authorList>
    </citation>
    <scope>NUCLEOTIDE SEQUENCE</scope>
    <source>
        <strain evidence="2">Duluth1</strain>
        <tissue evidence="2">Whole animal</tissue>
    </source>
</reference>
<organism evidence="2 3">
    <name type="scientific">Dreissena polymorpha</name>
    <name type="common">Zebra mussel</name>
    <name type="synonym">Mytilus polymorpha</name>
    <dbReference type="NCBI Taxonomy" id="45954"/>
    <lineage>
        <taxon>Eukaryota</taxon>
        <taxon>Metazoa</taxon>
        <taxon>Spiralia</taxon>
        <taxon>Lophotrochozoa</taxon>
        <taxon>Mollusca</taxon>
        <taxon>Bivalvia</taxon>
        <taxon>Autobranchia</taxon>
        <taxon>Heteroconchia</taxon>
        <taxon>Euheterodonta</taxon>
        <taxon>Imparidentia</taxon>
        <taxon>Neoheterodontei</taxon>
        <taxon>Myida</taxon>
        <taxon>Dreissenoidea</taxon>
        <taxon>Dreissenidae</taxon>
        <taxon>Dreissena</taxon>
    </lineage>
</organism>
<feature type="region of interest" description="Disordered" evidence="1">
    <location>
        <begin position="72"/>
        <end position="101"/>
    </location>
</feature>
<dbReference type="AlphaFoldDB" id="A0A9D4BD19"/>
<dbReference type="EMBL" id="JAIWYP010000055">
    <property type="protein sequence ID" value="KAH3690728.1"/>
    <property type="molecule type" value="Genomic_DNA"/>
</dbReference>
<dbReference type="Proteomes" id="UP000828390">
    <property type="component" value="Unassembled WGS sequence"/>
</dbReference>
<comment type="caution">
    <text evidence="2">The sequence shown here is derived from an EMBL/GenBank/DDBJ whole genome shotgun (WGS) entry which is preliminary data.</text>
</comment>
<proteinExistence type="predicted"/>
<evidence type="ECO:0000256" key="1">
    <source>
        <dbReference type="SAM" id="MobiDB-lite"/>
    </source>
</evidence>
<name>A0A9D4BD19_DREPO</name>
<evidence type="ECO:0000313" key="2">
    <source>
        <dbReference type="EMBL" id="KAH3690728.1"/>
    </source>
</evidence>
<sequence length="101" mass="10969">MYCSSLRDGSSIHVDGMARAFSGSISGSRTAALDEAIRIVENILASGDTKKNLVETLEKSINIRDVVKIRQQRNGSPENRNAKVNPERVGVENEPSLSQGK</sequence>